<reference evidence="3" key="1">
    <citation type="submission" date="2016-09" db="EMBL/GenBank/DDBJ databases">
        <authorList>
            <person name="Chen S."/>
            <person name="Walker E."/>
        </authorList>
    </citation>
    <scope>NUCLEOTIDE SEQUENCE [LARGE SCALE GENOMIC DNA]</scope>
    <source>
        <strain evidence="3">MSU</strain>
    </source>
</reference>
<organism evidence="1 3">
    <name type="scientific">Flavobacterium tructae</name>
    <dbReference type="NCBI Taxonomy" id="1114873"/>
    <lineage>
        <taxon>Bacteria</taxon>
        <taxon>Pseudomonadati</taxon>
        <taxon>Bacteroidota</taxon>
        <taxon>Flavobacteriia</taxon>
        <taxon>Flavobacteriales</taxon>
        <taxon>Flavobacteriaceae</taxon>
        <taxon>Flavobacterium</taxon>
    </lineage>
</organism>
<dbReference type="Gene3D" id="3.40.1350.10">
    <property type="match status" value="1"/>
</dbReference>
<dbReference type="Proteomes" id="UP000198319">
    <property type="component" value="Unassembled WGS sequence"/>
</dbReference>
<dbReference type="OrthoDB" id="872472at2"/>
<dbReference type="STRING" id="1278819.BHE19_07280"/>
<dbReference type="RefSeq" id="WP_070906913.1">
    <property type="nucleotide sequence ID" value="NZ_MIKE01000022.1"/>
</dbReference>
<dbReference type="EMBL" id="MIKE01000022">
    <property type="protein sequence ID" value="OHT45629.1"/>
    <property type="molecule type" value="Genomic_DNA"/>
</dbReference>
<reference evidence="2 4" key="3">
    <citation type="submission" date="2016-11" db="EMBL/GenBank/DDBJ databases">
        <title>Whole genomes of Flavobacteriaceae.</title>
        <authorList>
            <person name="Stine C."/>
            <person name="Li C."/>
            <person name="Tadesse D."/>
        </authorList>
    </citation>
    <scope>NUCLEOTIDE SEQUENCE [LARGE SCALE GENOMIC DNA]</scope>
    <source>
        <strain evidence="2 4">ATCC BAA-2541</strain>
    </source>
</reference>
<evidence type="ECO:0000313" key="4">
    <source>
        <dbReference type="Proteomes" id="UP000198319"/>
    </source>
</evidence>
<evidence type="ECO:0008006" key="5">
    <source>
        <dbReference type="Google" id="ProtNLM"/>
    </source>
</evidence>
<evidence type="ECO:0000313" key="3">
    <source>
        <dbReference type="Proteomes" id="UP000180252"/>
    </source>
</evidence>
<dbReference type="EMBL" id="MUHG01000023">
    <property type="protein sequence ID" value="OXB18287.1"/>
    <property type="molecule type" value="Genomic_DNA"/>
</dbReference>
<proteinExistence type="predicted"/>
<keyword evidence="4" id="KW-1185">Reference proteome</keyword>
<comment type="caution">
    <text evidence="1">The sequence shown here is derived from an EMBL/GenBank/DDBJ whole genome shotgun (WGS) entry which is preliminary data.</text>
</comment>
<dbReference type="Proteomes" id="UP000180252">
    <property type="component" value="Unassembled WGS sequence"/>
</dbReference>
<evidence type="ECO:0000313" key="1">
    <source>
        <dbReference type="EMBL" id="OHT45629.1"/>
    </source>
</evidence>
<evidence type="ECO:0000313" key="2">
    <source>
        <dbReference type="EMBL" id="OXB18287.1"/>
    </source>
</evidence>
<gene>
    <name evidence="2" type="ORF">B0A71_15305</name>
    <name evidence="1" type="ORF">BHE19_07280</name>
</gene>
<reference evidence="1" key="2">
    <citation type="submission" date="2016-09" db="EMBL/GenBank/DDBJ databases">
        <authorList>
            <person name="Capua I."/>
            <person name="De Benedictis P."/>
            <person name="Joannis T."/>
            <person name="Lombin L.H."/>
            <person name="Cattoli G."/>
        </authorList>
    </citation>
    <scope>NUCLEOTIDE SEQUENCE [LARGE SCALE GENOMIC DNA]</scope>
    <source>
        <strain evidence="1">MSU</strain>
    </source>
</reference>
<dbReference type="InterPro" id="IPR011856">
    <property type="entry name" value="tRNA_endonuc-like_dom_sf"/>
</dbReference>
<dbReference type="GO" id="GO:0003676">
    <property type="term" value="F:nucleic acid binding"/>
    <property type="evidence" value="ECO:0007669"/>
    <property type="project" value="InterPro"/>
</dbReference>
<sequence>MQETKIWKVNHNILTELNKSNLDYEDRIHKWIENDIKIILPDAILIGSKIKTDHLKEIDLLAIDSSGDLIIIELKRGNTTRDVVAQALDYTAWASTLKAEDLTAILQKQNIHESIYELLNKNFDDGEQIEINENQKILIVASEVDAITERVINYLSTKGLNINAVTFNYYKDDNSELVARNFLIKRNEIFTTDENKRNGRFITKLFNEGKLLVGHKVRYIPLNNKGVDNFAEIVRKGSKCLKITGTDETFSFSGLRKKFILDNQLNDYNAYFPYNQWGEWELIGESENKELAEL</sequence>
<name>A0A1S1J800_9FLAO</name>
<protein>
    <recommendedName>
        <fullName evidence="5">DUF91 domain-containing protein</fullName>
    </recommendedName>
</protein>
<accession>A0A1S1J800</accession>
<dbReference type="AlphaFoldDB" id="A0A1S1J800"/>